<dbReference type="Proteomes" id="UP001595814">
    <property type="component" value="Unassembled WGS sequence"/>
</dbReference>
<feature type="compositionally biased region" description="Acidic residues" evidence="1">
    <location>
        <begin position="668"/>
        <end position="677"/>
    </location>
</feature>
<evidence type="ECO:0000313" key="5">
    <source>
        <dbReference type="EMBL" id="MFC4094394.1"/>
    </source>
</evidence>
<evidence type="ECO:0000313" key="6">
    <source>
        <dbReference type="Proteomes" id="UP001595814"/>
    </source>
</evidence>
<keyword evidence="2" id="KW-0732">Signal</keyword>
<name>A0ABV8JJ38_9FLAO</name>
<evidence type="ECO:0000259" key="3">
    <source>
        <dbReference type="Pfam" id="PF01345"/>
    </source>
</evidence>
<dbReference type="RefSeq" id="WP_192462625.1">
    <property type="nucleotide sequence ID" value="NZ_JACYFJ010000004.1"/>
</dbReference>
<feature type="domain" description="IgGFc-binding protein N-terminal" evidence="4">
    <location>
        <begin position="128"/>
        <end position="450"/>
    </location>
</feature>
<reference evidence="6" key="1">
    <citation type="journal article" date="2019" name="Int. J. Syst. Evol. Microbiol.">
        <title>The Global Catalogue of Microorganisms (GCM) 10K type strain sequencing project: providing services to taxonomists for standard genome sequencing and annotation.</title>
        <authorList>
            <consortium name="The Broad Institute Genomics Platform"/>
            <consortium name="The Broad Institute Genome Sequencing Center for Infectious Disease"/>
            <person name="Wu L."/>
            <person name="Ma J."/>
        </authorList>
    </citation>
    <scope>NUCLEOTIDE SEQUENCE [LARGE SCALE GENOMIC DNA]</scope>
    <source>
        <strain evidence="6">CECT 7477</strain>
    </source>
</reference>
<dbReference type="InterPro" id="IPR001434">
    <property type="entry name" value="OmcB-like_DUF11"/>
</dbReference>
<dbReference type="Pfam" id="PF17517">
    <property type="entry name" value="IgGFc_binding"/>
    <property type="match status" value="1"/>
</dbReference>
<dbReference type="Gene3D" id="4.10.1080.10">
    <property type="entry name" value="TSP type-3 repeat"/>
    <property type="match status" value="1"/>
</dbReference>
<feature type="compositionally biased region" description="Low complexity" evidence="1">
    <location>
        <begin position="638"/>
        <end position="660"/>
    </location>
</feature>
<proteinExistence type="predicted"/>
<dbReference type="NCBIfam" id="TIGR01451">
    <property type="entry name" value="B_ant_repeat"/>
    <property type="match status" value="1"/>
</dbReference>
<dbReference type="Pfam" id="PF01345">
    <property type="entry name" value="DUF11"/>
    <property type="match status" value="1"/>
</dbReference>
<feature type="compositionally biased region" description="Basic and acidic residues" evidence="1">
    <location>
        <begin position="880"/>
        <end position="891"/>
    </location>
</feature>
<protein>
    <submittedName>
        <fullName evidence="5">DUF11 domain-containing protein</fullName>
    </submittedName>
</protein>
<evidence type="ECO:0000256" key="2">
    <source>
        <dbReference type="SAM" id="SignalP"/>
    </source>
</evidence>
<feature type="chain" id="PRO_5046477460" evidence="2">
    <location>
        <begin position="19"/>
        <end position="1044"/>
    </location>
</feature>
<dbReference type="InterPro" id="IPR047589">
    <property type="entry name" value="DUF11_rpt"/>
</dbReference>
<feature type="region of interest" description="Disordered" evidence="1">
    <location>
        <begin position="638"/>
        <end position="677"/>
    </location>
</feature>
<accession>A0ABV8JJ38</accession>
<feature type="domain" description="DUF11" evidence="3">
    <location>
        <begin position="544"/>
        <end position="660"/>
    </location>
</feature>
<feature type="compositionally biased region" description="Polar residues" evidence="1">
    <location>
        <begin position="895"/>
        <end position="904"/>
    </location>
</feature>
<evidence type="ECO:0000259" key="4">
    <source>
        <dbReference type="Pfam" id="PF17517"/>
    </source>
</evidence>
<organism evidence="5 6">
    <name type="scientific">Euzebyella saccharophila</name>
    <dbReference type="NCBI Taxonomy" id="679664"/>
    <lineage>
        <taxon>Bacteria</taxon>
        <taxon>Pseudomonadati</taxon>
        <taxon>Bacteroidota</taxon>
        <taxon>Flavobacteriia</taxon>
        <taxon>Flavobacteriales</taxon>
        <taxon>Flavobacteriaceae</taxon>
        <taxon>Euzebyella</taxon>
    </lineage>
</organism>
<keyword evidence="6" id="KW-1185">Reference proteome</keyword>
<dbReference type="EMBL" id="JBHSAW010000001">
    <property type="protein sequence ID" value="MFC4094394.1"/>
    <property type="molecule type" value="Genomic_DNA"/>
</dbReference>
<dbReference type="InterPro" id="IPR035234">
    <property type="entry name" value="IgGFc-bd_N"/>
</dbReference>
<feature type="signal peptide" evidence="2">
    <location>
        <begin position="1"/>
        <end position="18"/>
    </location>
</feature>
<comment type="caution">
    <text evidence="5">The sequence shown here is derived from an EMBL/GenBank/DDBJ whole genome shotgun (WGS) entry which is preliminary data.</text>
</comment>
<dbReference type="InterPro" id="IPR028974">
    <property type="entry name" value="TSP_type-3_rpt"/>
</dbReference>
<gene>
    <name evidence="5" type="ORF">ACFOUT_00810</name>
</gene>
<sequence>MKLRLFILTFMLSMGAFAQLSDLHYLPPLKQGDNNQAIQQQEVHLSTPETAAFTVNVYRGTSTSVLTSFTISNATPAVYSLANGNNNITLVDNGNTGVVLTNGGLRFEAPNGERFYVNYRGQSGSQGASLTSKGRAAMGRRFKWGGVPNLGTHVSKSNTLGIMATEDNTTIDVSGYDPNCVFRLGNNASGITSDTFQITLNANESFVFEAYLGNTFSAAQSQGWLGASIVSDKDIVISNGSLNYGRQANNSNRDAGIDQPVPENRIGKEYVFIRGNGNSNGWTEFPLIIGTQNNTEIFVNGSATPIATINNGDYFEIPSSLYSSNSVGANMFVTTSKDAYAYQCIGGDDKPYTQGLNFVAPVNCLLPDTMDNIPDIRNVAGVTITGGVTIVASTSTPDGNITVTDGNGPVTLPASSSVAGTPLWKTFYVPNLTGNVSVHSTGPIAVGFIGFNGARGVAGYFSGFDTVPEVDLQVMGGGCLPGATIEVIDANFDAYQWYQNGTLVPGAILSSYTPNEAGDYFVRVTKGGCTYDSQPIAAYYCNPDIIIEKTANQSEVLEGETVNFTITVESLGANPVTNLVVSDVMPSGFTLISASPSVGNWNNPNWTIGTLNAGELQSITLVASANELPVNTQLQSYTNTATHTQDQTDTNTSTDTPTANIIVHNDSDLDGISDSDDLDDDNDGILDSVECASGGGGTNLVFNGDFSSWYYNGWTPDGSNWQEPGSGLYAFYEDYNTGTYPLYQDVTVTNGTTYVFSFDVGTMSTYSNSSTFRAYIDGTLVYTKLSDQMSIDNGGDTADTGGGNLSNTETVTFLFTASSNSARILFEGFSASQPHDEFFLDNVSLVAAGGCSDTDGDGIEDRVDLDSDGDGCSDANEAYNDAHADGGDDGRYGSGTPSVNSDGTVTAASYNVPVDNNTNGSYDFQEVGSSPNILGHPSDVSVFVPDNANFNVNATNADNYQWQLSVDNGITFTNITDGILYNGTSTNALTVQGPTLDMNNYLYRVIITNNDYICGETISNSARLTTRIRTVITNRRITYRTNKN</sequence>
<evidence type="ECO:0000256" key="1">
    <source>
        <dbReference type="SAM" id="MobiDB-lite"/>
    </source>
</evidence>
<feature type="region of interest" description="Disordered" evidence="1">
    <location>
        <begin position="880"/>
        <end position="904"/>
    </location>
</feature>